<evidence type="ECO:0000259" key="2">
    <source>
        <dbReference type="Pfam" id="PF04892"/>
    </source>
</evidence>
<keyword evidence="1" id="KW-0812">Transmembrane</keyword>
<feature type="transmembrane region" description="Helical" evidence="1">
    <location>
        <begin position="38"/>
        <end position="57"/>
    </location>
</feature>
<dbReference type="NCBIfam" id="NF037970">
    <property type="entry name" value="vanZ_1"/>
    <property type="match status" value="1"/>
</dbReference>
<dbReference type="PANTHER" id="PTHR28008:SF1">
    <property type="entry name" value="DOMAIN PROTEIN, PUTATIVE (AFU_ORTHOLOGUE AFUA_3G10980)-RELATED"/>
    <property type="match status" value="1"/>
</dbReference>
<evidence type="ECO:0000256" key="1">
    <source>
        <dbReference type="SAM" id="Phobius"/>
    </source>
</evidence>
<dbReference type="PANTHER" id="PTHR28008">
    <property type="entry name" value="DOMAIN PROTEIN, PUTATIVE (AFU_ORTHOLOGUE AFUA_3G10980)-RELATED"/>
    <property type="match status" value="1"/>
</dbReference>
<keyword evidence="4" id="KW-1185">Reference proteome</keyword>
<gene>
    <name evidence="3" type="ORF">GGR31_000789</name>
</gene>
<feature type="transmembrane region" description="Helical" evidence="1">
    <location>
        <begin position="69"/>
        <end position="90"/>
    </location>
</feature>
<feature type="transmembrane region" description="Helical" evidence="1">
    <location>
        <begin position="102"/>
        <end position="119"/>
    </location>
</feature>
<dbReference type="Pfam" id="PF04892">
    <property type="entry name" value="VanZ"/>
    <property type="match status" value="1"/>
</dbReference>
<name>A0ABU1K3H3_9FLAO</name>
<dbReference type="Proteomes" id="UP001257659">
    <property type="component" value="Unassembled WGS sequence"/>
</dbReference>
<accession>A0ABU1K3H3</accession>
<dbReference type="RefSeq" id="WP_309727075.1">
    <property type="nucleotide sequence ID" value="NZ_JAVDQA010000001.1"/>
</dbReference>
<proteinExistence type="predicted"/>
<feature type="domain" description="VanZ-like" evidence="2">
    <location>
        <begin position="32"/>
        <end position="117"/>
    </location>
</feature>
<comment type="caution">
    <text evidence="3">The sequence shown here is derived from an EMBL/GenBank/DDBJ whole genome shotgun (WGS) entry which is preliminary data.</text>
</comment>
<keyword evidence="1" id="KW-1133">Transmembrane helix</keyword>
<reference evidence="3 4" key="1">
    <citation type="submission" date="2023-07" db="EMBL/GenBank/DDBJ databases">
        <title>Genomic Encyclopedia of Type Strains, Phase IV (KMG-IV): sequencing the most valuable type-strain genomes for metagenomic binning, comparative biology and taxonomic classification.</title>
        <authorList>
            <person name="Goeker M."/>
        </authorList>
    </citation>
    <scope>NUCLEOTIDE SEQUENCE [LARGE SCALE GENOMIC DNA]</scope>
    <source>
        <strain evidence="3 4">DSM 102814</strain>
    </source>
</reference>
<sequence>MDPKVSLILALLYTVSLLVVSLIHTEDLPKPNFNNADKVFHCIAYFGLTLCWYFQYFSRKNTKVLHRKSLLIICLLTTAFGIFIEVLQGVFTTYRSIDAFDVLANTTGIIIAFFLIISIKTPLEKIKHQL</sequence>
<dbReference type="InterPro" id="IPR006976">
    <property type="entry name" value="VanZ-like"/>
</dbReference>
<protein>
    <submittedName>
        <fullName evidence="3">VanZ family protein</fullName>
    </submittedName>
</protein>
<evidence type="ECO:0000313" key="4">
    <source>
        <dbReference type="Proteomes" id="UP001257659"/>
    </source>
</evidence>
<keyword evidence="1" id="KW-0472">Membrane</keyword>
<dbReference type="EMBL" id="JAVDQA010000001">
    <property type="protein sequence ID" value="MDR6300173.1"/>
    <property type="molecule type" value="Genomic_DNA"/>
</dbReference>
<organism evidence="3 4">
    <name type="scientific">Mesonia maritima</name>
    <dbReference type="NCBI Taxonomy" id="1793873"/>
    <lineage>
        <taxon>Bacteria</taxon>
        <taxon>Pseudomonadati</taxon>
        <taxon>Bacteroidota</taxon>
        <taxon>Flavobacteriia</taxon>
        <taxon>Flavobacteriales</taxon>
        <taxon>Flavobacteriaceae</taxon>
        <taxon>Mesonia</taxon>
    </lineage>
</organism>
<evidence type="ECO:0000313" key="3">
    <source>
        <dbReference type="EMBL" id="MDR6300173.1"/>
    </source>
</evidence>